<dbReference type="STRING" id="1341132.A0A3F3PPI8"/>
<comment type="catalytic activity">
    <reaction evidence="6">
        <text>6-methylsalicylate + H(+) = 3-methylphenol + CO2</text>
        <dbReference type="Rhea" id="RHEA:23112"/>
        <dbReference type="ChEBI" id="CHEBI:15378"/>
        <dbReference type="ChEBI" id="CHEBI:16526"/>
        <dbReference type="ChEBI" id="CHEBI:17231"/>
        <dbReference type="ChEBI" id="CHEBI:36658"/>
        <dbReference type="EC" id="4.1.1.52"/>
    </reaction>
    <physiologicalReaction direction="left-to-right" evidence="6">
        <dbReference type="Rhea" id="RHEA:23113"/>
    </physiologicalReaction>
</comment>
<accession>A0A3F3PPI8</accession>
<evidence type="ECO:0000313" key="11">
    <source>
        <dbReference type="Proteomes" id="UP000253729"/>
    </source>
</evidence>
<dbReference type="AlphaFoldDB" id="A0A3F3PPI8"/>
<evidence type="ECO:0000259" key="9">
    <source>
        <dbReference type="Pfam" id="PF04909"/>
    </source>
</evidence>
<dbReference type="Pfam" id="PF04909">
    <property type="entry name" value="Amidohydro_2"/>
    <property type="match status" value="1"/>
</dbReference>
<keyword evidence="10" id="KW-0378">Hydrolase</keyword>
<evidence type="ECO:0000256" key="7">
    <source>
        <dbReference type="ARBA" id="ARBA00038889"/>
    </source>
</evidence>
<name>A0A3F3PPI8_9EURO</name>
<dbReference type="Proteomes" id="UP000253729">
    <property type="component" value="Unassembled WGS sequence"/>
</dbReference>
<dbReference type="EMBL" id="KZ852074">
    <property type="protein sequence ID" value="RDH28682.1"/>
    <property type="molecule type" value="Genomic_DNA"/>
</dbReference>
<keyword evidence="2" id="KW-0479">Metal-binding</keyword>
<evidence type="ECO:0000256" key="6">
    <source>
        <dbReference type="ARBA" id="ARBA00036832"/>
    </source>
</evidence>
<evidence type="ECO:0000256" key="3">
    <source>
        <dbReference type="ARBA" id="ARBA00022793"/>
    </source>
</evidence>
<dbReference type="GO" id="GO:0016787">
    <property type="term" value="F:hydrolase activity"/>
    <property type="evidence" value="ECO:0007669"/>
    <property type="project" value="UniProtKB-KW"/>
</dbReference>
<protein>
    <recommendedName>
        <fullName evidence="7">6-methylsalicylate decarboxylase</fullName>
        <ecNumber evidence="7">4.1.1.52</ecNumber>
    </recommendedName>
</protein>
<dbReference type="InterPro" id="IPR032466">
    <property type="entry name" value="Metal_Hydrolase"/>
</dbReference>
<evidence type="ECO:0000256" key="2">
    <source>
        <dbReference type="ARBA" id="ARBA00022723"/>
    </source>
</evidence>
<dbReference type="PANTHER" id="PTHR21240:SF29">
    <property type="entry name" value="AMIDOHYDROLASE-RELATED DOMAIN-CONTAINING PROTEIN"/>
    <property type="match status" value="1"/>
</dbReference>
<dbReference type="RefSeq" id="XP_026621704.1">
    <property type="nucleotide sequence ID" value="XM_026772371.1"/>
</dbReference>
<dbReference type="InterPro" id="IPR032465">
    <property type="entry name" value="ACMSD"/>
</dbReference>
<dbReference type="SUPFAM" id="SSF51556">
    <property type="entry name" value="Metallo-dependent hydrolases"/>
    <property type="match status" value="1"/>
</dbReference>
<proteinExistence type="inferred from homology"/>
<keyword evidence="5 8" id="KW-0456">Lyase</keyword>
<dbReference type="GO" id="GO:0047596">
    <property type="term" value="F:6-methylsalicylate decarboxylase activity"/>
    <property type="evidence" value="ECO:0007669"/>
    <property type="project" value="UniProtKB-EC"/>
</dbReference>
<gene>
    <name evidence="10" type="ORF">BDQ94DRAFT_174550</name>
</gene>
<evidence type="ECO:0000256" key="4">
    <source>
        <dbReference type="ARBA" id="ARBA00022833"/>
    </source>
</evidence>
<keyword evidence="4" id="KW-0862">Zinc</keyword>
<dbReference type="GO" id="GO:0005829">
    <property type="term" value="C:cytosol"/>
    <property type="evidence" value="ECO:0007669"/>
    <property type="project" value="TreeGrafter"/>
</dbReference>
<comment type="similarity">
    <text evidence="1">Belongs to the metallo-dependent hydrolases superfamily. ACMSD family.</text>
</comment>
<evidence type="ECO:0000256" key="1">
    <source>
        <dbReference type="ARBA" id="ARBA00005871"/>
    </source>
</evidence>
<dbReference type="PANTHER" id="PTHR21240">
    <property type="entry name" value="2-AMINO-3-CARBOXYLMUCONATE-6-SEMIALDEHYDE DECARBOXYLASE"/>
    <property type="match status" value="1"/>
</dbReference>
<keyword evidence="11" id="KW-1185">Reference proteome</keyword>
<dbReference type="EC" id="4.1.1.52" evidence="7"/>
<dbReference type="InterPro" id="IPR006680">
    <property type="entry name" value="Amidohydro-rel"/>
</dbReference>
<dbReference type="GO" id="GO:0019748">
    <property type="term" value="P:secondary metabolic process"/>
    <property type="evidence" value="ECO:0007669"/>
    <property type="project" value="TreeGrafter"/>
</dbReference>
<dbReference type="GO" id="GO:0046872">
    <property type="term" value="F:metal ion binding"/>
    <property type="evidence" value="ECO:0007669"/>
    <property type="project" value="UniProtKB-KW"/>
</dbReference>
<dbReference type="Gene3D" id="3.20.20.140">
    <property type="entry name" value="Metal-dependent hydrolases"/>
    <property type="match status" value="1"/>
</dbReference>
<evidence type="ECO:0000256" key="5">
    <source>
        <dbReference type="ARBA" id="ARBA00023239"/>
    </source>
</evidence>
<keyword evidence="3 8" id="KW-0210">Decarboxylase</keyword>
<reference evidence="10 11" key="1">
    <citation type="submission" date="2018-07" db="EMBL/GenBank/DDBJ databases">
        <title>The genomes of Aspergillus section Nigri reveals drivers in fungal speciation.</title>
        <authorList>
            <consortium name="DOE Joint Genome Institute"/>
            <person name="Vesth T.C."/>
            <person name="Nybo J."/>
            <person name="Theobald S."/>
            <person name="Brandl J."/>
            <person name="Frisvad J.C."/>
            <person name="Nielsen K.F."/>
            <person name="Lyhne E.K."/>
            <person name="Kogle M.E."/>
            <person name="Kuo A."/>
            <person name="Riley R."/>
            <person name="Clum A."/>
            <person name="Nolan M."/>
            <person name="Lipzen A."/>
            <person name="Salamov A."/>
            <person name="Henrissat B."/>
            <person name="Wiebenga A."/>
            <person name="De vries R.P."/>
            <person name="Grigoriev I.V."/>
            <person name="Mortensen U.H."/>
            <person name="Andersen M.R."/>
            <person name="Baker S.E."/>
        </authorList>
    </citation>
    <scope>NUCLEOTIDE SEQUENCE [LARGE SCALE GENOMIC DNA]</scope>
    <source>
        <strain evidence="10 11">CBS 139.54b</strain>
    </source>
</reference>
<feature type="domain" description="Amidohydrolase-related" evidence="9">
    <location>
        <begin position="8"/>
        <end position="315"/>
    </location>
</feature>
<sequence>MPPSASRIDVHHHYLPPIYVQALEAAGGDPSGWKTPEWSLESDRVLCQKHNIRTAILSVTAPGPDIAEGLEAARIARGCNEWAASLRNQNPQHYGFFATIPSPLKDMRLALSEVSYALDQLNADGVTLFTSYGRNGHYLGHEAFRPLWAELDKRRAVVFIHPAAGVGIGPNNPVLPAPMIEYPHETTRCAVDLITSRVLQQHPNCKVILCHSGGTLPFIATRPAVLLSHAELSTMTPEEFLAEARKFYFDVAQSSSEAIQFLLKFADPDRILYGSDFPYCPPKTIDFFTNELDSSGLTEEQLLKVNVGNSSALFPRFQ</sequence>
<organism evidence="10 11">
    <name type="scientific">Aspergillus welwitschiae</name>
    <dbReference type="NCBI Taxonomy" id="1341132"/>
    <lineage>
        <taxon>Eukaryota</taxon>
        <taxon>Fungi</taxon>
        <taxon>Dikarya</taxon>
        <taxon>Ascomycota</taxon>
        <taxon>Pezizomycotina</taxon>
        <taxon>Eurotiomycetes</taxon>
        <taxon>Eurotiomycetidae</taxon>
        <taxon>Eurotiales</taxon>
        <taxon>Aspergillaceae</taxon>
        <taxon>Aspergillus</taxon>
        <taxon>Aspergillus subgen. Circumdati</taxon>
    </lineage>
</organism>
<evidence type="ECO:0000256" key="8">
    <source>
        <dbReference type="RuleBase" id="RU366045"/>
    </source>
</evidence>
<dbReference type="GeneID" id="38140727"/>
<evidence type="ECO:0000313" key="10">
    <source>
        <dbReference type="EMBL" id="RDH28682.1"/>
    </source>
</evidence>